<protein>
    <recommendedName>
        <fullName evidence="9">t-SNARE coiled-coil homology domain-containing protein</fullName>
    </recommendedName>
</protein>
<dbReference type="SUPFAM" id="SSF58038">
    <property type="entry name" value="SNARE fusion complex"/>
    <property type="match status" value="1"/>
</dbReference>
<evidence type="ECO:0000256" key="6">
    <source>
        <dbReference type="ARBA" id="ARBA00023136"/>
    </source>
</evidence>
<sequence>MAKGKDPWLCEFEEAMKLADDVMQRIQERNEMIAQGEDPARLISATRRKIIMLGTKADRMEAMLKNPPETLTISEKELYRRRDMLMGVRYRTKQMAASLSTSANVNRGQLLGDTGKRQEPPSETEKTAGLDNRGVLSMQKQIMKEQDDELKELATAVTSTKHIALTVNEELDLHNRLLDDLDRDVQGTQSRMKVAQTKLANVGKRIGKGCSVLCLLLVIIALIVIVIALLDILR</sequence>
<dbReference type="EMBL" id="BFEA01011521">
    <property type="protein sequence ID" value="GBG48415.1"/>
    <property type="molecule type" value="Genomic_DNA"/>
</dbReference>
<comment type="caution">
    <text evidence="10">The sequence shown here is derived from an EMBL/GenBank/DDBJ whole genome shotgun (WGS) entry which is preliminary data.</text>
</comment>
<dbReference type="Pfam" id="PF05739">
    <property type="entry name" value="SNARE"/>
    <property type="match status" value="1"/>
</dbReference>
<evidence type="ECO:0000256" key="1">
    <source>
        <dbReference type="ARBA" id="ARBA00004167"/>
    </source>
</evidence>
<dbReference type="PROSITE" id="PS50192">
    <property type="entry name" value="T_SNARE"/>
    <property type="match status" value="1"/>
</dbReference>
<keyword evidence="11" id="KW-1185">Reference proteome</keyword>
<organism evidence="10 11">
    <name type="scientific">Chara braunii</name>
    <name type="common">Braun's stonewort</name>
    <dbReference type="NCBI Taxonomy" id="69332"/>
    <lineage>
        <taxon>Eukaryota</taxon>
        <taxon>Viridiplantae</taxon>
        <taxon>Streptophyta</taxon>
        <taxon>Charophyceae</taxon>
        <taxon>Charales</taxon>
        <taxon>Characeae</taxon>
        <taxon>Chara</taxon>
    </lineage>
</organism>
<proteinExistence type="predicted"/>
<evidence type="ECO:0000313" key="10">
    <source>
        <dbReference type="EMBL" id="GBG48415.1"/>
    </source>
</evidence>
<dbReference type="GO" id="GO:0005737">
    <property type="term" value="C:cytoplasm"/>
    <property type="evidence" value="ECO:0007669"/>
    <property type="project" value="UniProtKB-ARBA"/>
</dbReference>
<keyword evidence="4" id="KW-0653">Protein transport</keyword>
<dbReference type="OMA" id="DSTCYIA"/>
<dbReference type="SMART" id="SM00397">
    <property type="entry name" value="t_SNARE"/>
    <property type="match status" value="1"/>
</dbReference>
<keyword evidence="2" id="KW-0813">Transport</keyword>
<feature type="domain" description="T-SNARE coiled-coil homology" evidence="9">
    <location>
        <begin position="140"/>
        <end position="202"/>
    </location>
</feature>
<dbReference type="OrthoDB" id="428895at2759"/>
<dbReference type="STRING" id="69332.A0A388JL62"/>
<feature type="region of interest" description="Disordered" evidence="7">
    <location>
        <begin position="99"/>
        <end position="129"/>
    </location>
</feature>
<evidence type="ECO:0000256" key="8">
    <source>
        <dbReference type="SAM" id="Phobius"/>
    </source>
</evidence>
<dbReference type="AlphaFoldDB" id="A0A388JL62"/>
<reference evidence="10 11" key="1">
    <citation type="journal article" date="2018" name="Cell">
        <title>The Chara Genome: Secondary Complexity and Implications for Plant Terrestrialization.</title>
        <authorList>
            <person name="Nishiyama T."/>
            <person name="Sakayama H."/>
            <person name="Vries J.D."/>
            <person name="Buschmann H."/>
            <person name="Saint-Marcoux D."/>
            <person name="Ullrich K.K."/>
            <person name="Haas F.B."/>
            <person name="Vanderstraeten L."/>
            <person name="Becker D."/>
            <person name="Lang D."/>
            <person name="Vosolsobe S."/>
            <person name="Rombauts S."/>
            <person name="Wilhelmsson P.K.I."/>
            <person name="Janitza P."/>
            <person name="Kern R."/>
            <person name="Heyl A."/>
            <person name="Rumpler F."/>
            <person name="Villalobos L.I.A.C."/>
            <person name="Clay J.M."/>
            <person name="Skokan R."/>
            <person name="Toyoda A."/>
            <person name="Suzuki Y."/>
            <person name="Kagoshima H."/>
            <person name="Schijlen E."/>
            <person name="Tajeshwar N."/>
            <person name="Catarino B."/>
            <person name="Hetherington A.J."/>
            <person name="Saltykova A."/>
            <person name="Bonnot C."/>
            <person name="Breuninger H."/>
            <person name="Symeonidi A."/>
            <person name="Radhakrishnan G.V."/>
            <person name="Van Nieuwerburgh F."/>
            <person name="Deforce D."/>
            <person name="Chang C."/>
            <person name="Karol K.G."/>
            <person name="Hedrich R."/>
            <person name="Ulvskov P."/>
            <person name="Glockner G."/>
            <person name="Delwiche C.F."/>
            <person name="Petrasek J."/>
            <person name="Van de Peer Y."/>
            <person name="Friml J."/>
            <person name="Beilby M."/>
            <person name="Dolan L."/>
            <person name="Kohara Y."/>
            <person name="Sugano S."/>
            <person name="Fujiyama A."/>
            <person name="Delaux P.-M."/>
            <person name="Quint M."/>
            <person name="TheiBen G."/>
            <person name="Hagemann M."/>
            <person name="Harholt J."/>
            <person name="Dunand C."/>
            <person name="Zachgo S."/>
            <person name="Langdale J."/>
            <person name="Maumus F."/>
            <person name="Straeten D.V.D."/>
            <person name="Gould S.B."/>
            <person name="Rensing S.A."/>
        </authorList>
    </citation>
    <scope>NUCLEOTIDE SEQUENCE [LARGE SCALE GENOMIC DNA]</scope>
    <source>
        <strain evidence="10 11">S276</strain>
    </source>
</reference>
<evidence type="ECO:0000256" key="7">
    <source>
        <dbReference type="SAM" id="MobiDB-lite"/>
    </source>
</evidence>
<evidence type="ECO:0000256" key="2">
    <source>
        <dbReference type="ARBA" id="ARBA00022448"/>
    </source>
</evidence>
<dbReference type="InterPro" id="IPR000727">
    <property type="entry name" value="T_SNARE_dom"/>
</dbReference>
<keyword evidence="5 8" id="KW-1133">Transmembrane helix</keyword>
<evidence type="ECO:0000256" key="4">
    <source>
        <dbReference type="ARBA" id="ARBA00022927"/>
    </source>
</evidence>
<dbReference type="GO" id="GO:0015031">
    <property type="term" value="P:protein transport"/>
    <property type="evidence" value="ECO:0007669"/>
    <property type="project" value="UniProtKB-KW"/>
</dbReference>
<evidence type="ECO:0000259" key="9">
    <source>
        <dbReference type="PROSITE" id="PS50192"/>
    </source>
</evidence>
<dbReference type="Gene3D" id="1.20.5.110">
    <property type="match status" value="1"/>
</dbReference>
<comment type="subcellular location">
    <subcellularLocation>
        <location evidence="1">Membrane</location>
        <topology evidence="1">Single-pass membrane protein</topology>
    </subcellularLocation>
</comment>
<dbReference type="GO" id="GO:0016020">
    <property type="term" value="C:membrane"/>
    <property type="evidence" value="ECO:0007669"/>
    <property type="project" value="UniProtKB-SubCell"/>
</dbReference>
<name>A0A388JL62_CHABU</name>
<dbReference type="Proteomes" id="UP000265515">
    <property type="component" value="Unassembled WGS sequence"/>
</dbReference>
<dbReference type="PANTHER" id="PTHR12791">
    <property type="entry name" value="GOLGI SNARE BET1-RELATED"/>
    <property type="match status" value="1"/>
</dbReference>
<evidence type="ECO:0000256" key="5">
    <source>
        <dbReference type="ARBA" id="ARBA00022989"/>
    </source>
</evidence>
<evidence type="ECO:0000256" key="3">
    <source>
        <dbReference type="ARBA" id="ARBA00022692"/>
    </source>
</evidence>
<feature type="compositionally biased region" description="Basic and acidic residues" evidence="7">
    <location>
        <begin position="114"/>
        <end position="128"/>
    </location>
</feature>
<dbReference type="GO" id="GO:0012505">
    <property type="term" value="C:endomembrane system"/>
    <property type="evidence" value="ECO:0007669"/>
    <property type="project" value="UniProtKB-ARBA"/>
</dbReference>
<evidence type="ECO:0000313" key="11">
    <source>
        <dbReference type="Proteomes" id="UP000265515"/>
    </source>
</evidence>
<keyword evidence="3 8" id="KW-0812">Transmembrane</keyword>
<accession>A0A388JL62</accession>
<gene>
    <name evidence="10" type="ORF">CBR_g90925</name>
</gene>
<dbReference type="CDD" id="cd15841">
    <property type="entry name" value="SNARE_Qc"/>
    <property type="match status" value="1"/>
</dbReference>
<keyword evidence="6 8" id="KW-0472">Membrane</keyword>
<dbReference type="Gramene" id="GBG48415">
    <property type="protein sequence ID" value="GBG48415"/>
    <property type="gene ID" value="CBR_g90925"/>
</dbReference>
<feature type="transmembrane region" description="Helical" evidence="8">
    <location>
        <begin position="212"/>
        <end position="233"/>
    </location>
</feature>